<name>A0A9D4WUG5_PEA</name>
<gene>
    <name evidence="1" type="ORF">KIW84_054005</name>
</gene>
<sequence length="86" mass="9708">MKLQGTGFTVWKAMACCKYNAFGLDDDAGWTVEDVPWGNRVALDGLDQFITKNATLTNEKEVDAHPIRAMKFFVVCCVLMFSARWI</sequence>
<evidence type="ECO:0000313" key="1">
    <source>
        <dbReference type="EMBL" id="KAI5407987.1"/>
    </source>
</evidence>
<proteinExistence type="predicted"/>
<dbReference type="Gene3D" id="2.40.30.10">
    <property type="entry name" value="Translation factors"/>
    <property type="match status" value="1"/>
</dbReference>
<reference evidence="1 2" key="1">
    <citation type="journal article" date="2022" name="Nat. Genet.">
        <title>Improved pea reference genome and pan-genome highlight genomic features and evolutionary characteristics.</title>
        <authorList>
            <person name="Yang T."/>
            <person name="Liu R."/>
            <person name="Luo Y."/>
            <person name="Hu S."/>
            <person name="Wang D."/>
            <person name="Wang C."/>
            <person name="Pandey M.K."/>
            <person name="Ge S."/>
            <person name="Xu Q."/>
            <person name="Li N."/>
            <person name="Li G."/>
            <person name="Huang Y."/>
            <person name="Saxena R.K."/>
            <person name="Ji Y."/>
            <person name="Li M."/>
            <person name="Yan X."/>
            <person name="He Y."/>
            <person name="Liu Y."/>
            <person name="Wang X."/>
            <person name="Xiang C."/>
            <person name="Varshney R.K."/>
            <person name="Ding H."/>
            <person name="Gao S."/>
            <person name="Zong X."/>
        </authorList>
    </citation>
    <scope>NUCLEOTIDE SEQUENCE [LARGE SCALE GENOMIC DNA]</scope>
    <source>
        <strain evidence="1 2">cv. Zhongwan 6</strain>
    </source>
</reference>
<organism evidence="1 2">
    <name type="scientific">Pisum sativum</name>
    <name type="common">Garden pea</name>
    <name type="synonym">Lathyrus oleraceus</name>
    <dbReference type="NCBI Taxonomy" id="3888"/>
    <lineage>
        <taxon>Eukaryota</taxon>
        <taxon>Viridiplantae</taxon>
        <taxon>Streptophyta</taxon>
        <taxon>Embryophyta</taxon>
        <taxon>Tracheophyta</taxon>
        <taxon>Spermatophyta</taxon>
        <taxon>Magnoliopsida</taxon>
        <taxon>eudicotyledons</taxon>
        <taxon>Gunneridae</taxon>
        <taxon>Pentapetalae</taxon>
        <taxon>rosids</taxon>
        <taxon>fabids</taxon>
        <taxon>Fabales</taxon>
        <taxon>Fabaceae</taxon>
        <taxon>Papilionoideae</taxon>
        <taxon>50 kb inversion clade</taxon>
        <taxon>NPAAA clade</taxon>
        <taxon>Hologalegina</taxon>
        <taxon>IRL clade</taxon>
        <taxon>Fabeae</taxon>
        <taxon>Lathyrus</taxon>
    </lineage>
</organism>
<dbReference type="Gramene" id="Psat05G0400500-T1">
    <property type="protein sequence ID" value="KAI5407987.1"/>
    <property type="gene ID" value="KIW84_054005"/>
</dbReference>
<comment type="caution">
    <text evidence="1">The sequence shown here is derived from an EMBL/GenBank/DDBJ whole genome shotgun (WGS) entry which is preliminary data.</text>
</comment>
<dbReference type="Proteomes" id="UP001058974">
    <property type="component" value="Chromosome 5"/>
</dbReference>
<accession>A0A9D4WUG5</accession>
<dbReference type="EMBL" id="JAMSHJ010000005">
    <property type="protein sequence ID" value="KAI5407987.1"/>
    <property type="molecule type" value="Genomic_DNA"/>
</dbReference>
<evidence type="ECO:0000313" key="2">
    <source>
        <dbReference type="Proteomes" id="UP001058974"/>
    </source>
</evidence>
<dbReference type="Gramene" id="PSAT_LOCUS21982_t1">
    <property type="protein sequence ID" value="CAL5202870.1"/>
    <property type="gene ID" value="PSAT_LOCUS21982"/>
</dbReference>
<keyword evidence="2" id="KW-1185">Reference proteome</keyword>
<protein>
    <submittedName>
        <fullName evidence="1">Uncharacterized protein</fullName>
    </submittedName>
</protein>
<dbReference type="AlphaFoldDB" id="A0A9D4WUG5"/>